<organism evidence="5 6">
    <name type="scientific">Cucurbita argyrosperma subsp. sororia</name>
    <dbReference type="NCBI Taxonomy" id="37648"/>
    <lineage>
        <taxon>Eukaryota</taxon>
        <taxon>Viridiplantae</taxon>
        <taxon>Streptophyta</taxon>
        <taxon>Embryophyta</taxon>
        <taxon>Tracheophyta</taxon>
        <taxon>Spermatophyta</taxon>
        <taxon>Magnoliopsida</taxon>
        <taxon>eudicotyledons</taxon>
        <taxon>Gunneridae</taxon>
        <taxon>Pentapetalae</taxon>
        <taxon>rosids</taxon>
        <taxon>fabids</taxon>
        <taxon>Cucurbitales</taxon>
        <taxon>Cucurbitaceae</taxon>
        <taxon>Cucurbiteae</taxon>
        <taxon>Cucurbita</taxon>
    </lineage>
</organism>
<gene>
    <name evidence="5" type="primary">Pus10</name>
    <name evidence="5" type="ORF">SDJN03_01961</name>
</gene>
<keyword evidence="2" id="KW-0819">tRNA processing</keyword>
<evidence type="ECO:0000313" key="6">
    <source>
        <dbReference type="Proteomes" id="UP000685013"/>
    </source>
</evidence>
<proteinExistence type="predicted"/>
<sequence>MRKACLVTEDFRKVKRENSKPPPLSLWAKDALKICITKPLETLPDCKASSGGFRIRLTYSHPKASNGNDNSIKRNQNDCKMTKIAGNDEPSDISNCKANSVVDDCFNPSQEAEFPQEKYSRNVSQTRWVVGGERMGEASVEEILGNNILPLCRGDSYKFHAAGREDLDVLEILFHSSDKWLA</sequence>
<evidence type="ECO:0000259" key="4">
    <source>
        <dbReference type="Pfam" id="PF21238"/>
    </source>
</evidence>
<evidence type="ECO:0000256" key="3">
    <source>
        <dbReference type="ARBA" id="ARBA00023235"/>
    </source>
</evidence>
<dbReference type="Proteomes" id="UP000685013">
    <property type="component" value="Chromosome 1"/>
</dbReference>
<feature type="non-terminal residue" evidence="5">
    <location>
        <position position="1"/>
    </location>
</feature>
<keyword evidence="3" id="KW-0413">Isomerase</keyword>
<feature type="domain" description="Pus10-like C-terminal" evidence="4">
    <location>
        <begin position="117"/>
        <end position="170"/>
    </location>
</feature>
<name>A0AAV6P9Y2_9ROSI</name>
<dbReference type="InterPro" id="IPR048741">
    <property type="entry name" value="Pus10-like_C"/>
</dbReference>
<evidence type="ECO:0000256" key="2">
    <source>
        <dbReference type="ARBA" id="ARBA00022694"/>
    </source>
</evidence>
<dbReference type="EMBL" id="JAGKQH010000001">
    <property type="protein sequence ID" value="KAG6608619.1"/>
    <property type="molecule type" value="Genomic_DNA"/>
</dbReference>
<dbReference type="AlphaFoldDB" id="A0AAV6P9Y2"/>
<comment type="caution">
    <text evidence="5">The sequence shown here is derived from an EMBL/GenBank/DDBJ whole genome shotgun (WGS) entry which is preliminary data.</text>
</comment>
<accession>A0AAV6P9Y2</accession>
<dbReference type="GO" id="GO:0160148">
    <property type="term" value="F:tRNA pseudouridine(55) synthase activity"/>
    <property type="evidence" value="ECO:0007669"/>
    <property type="project" value="UniProtKB-EC"/>
</dbReference>
<keyword evidence="6" id="KW-1185">Reference proteome</keyword>
<dbReference type="GO" id="GO:0031119">
    <property type="term" value="P:tRNA pseudouridine synthesis"/>
    <property type="evidence" value="ECO:0007669"/>
    <property type="project" value="TreeGrafter"/>
</dbReference>
<dbReference type="PANTHER" id="PTHR21568:SF0">
    <property type="entry name" value="TRNA PSEUDOURIDINE SYNTHASE PUS10"/>
    <property type="match status" value="1"/>
</dbReference>
<protein>
    <recommendedName>
        <fullName evidence="1">tRNA pseudouridine(55) synthase</fullName>
        <ecNumber evidence="1">5.4.99.25</ecNumber>
    </recommendedName>
</protein>
<dbReference type="InterPro" id="IPR039894">
    <property type="entry name" value="Pus10-like"/>
</dbReference>
<reference evidence="5 6" key="1">
    <citation type="journal article" date="2021" name="Hortic Res">
        <title>The domestication of Cucurbita argyrosperma as revealed by the genome of its wild relative.</title>
        <authorList>
            <person name="Barrera-Redondo J."/>
            <person name="Sanchez-de la Vega G."/>
            <person name="Aguirre-Liguori J.A."/>
            <person name="Castellanos-Morales G."/>
            <person name="Gutierrez-Guerrero Y.T."/>
            <person name="Aguirre-Dugua X."/>
            <person name="Aguirre-Planter E."/>
            <person name="Tenaillon M.I."/>
            <person name="Lira-Saade R."/>
            <person name="Eguiarte L.E."/>
        </authorList>
    </citation>
    <scope>NUCLEOTIDE SEQUENCE [LARGE SCALE GENOMIC DNA]</scope>
    <source>
        <strain evidence="5">JBR-2021</strain>
    </source>
</reference>
<dbReference type="Pfam" id="PF21238">
    <property type="entry name" value="Pus10_C"/>
    <property type="match status" value="1"/>
</dbReference>
<evidence type="ECO:0000256" key="1">
    <source>
        <dbReference type="ARBA" id="ARBA00012787"/>
    </source>
</evidence>
<evidence type="ECO:0000313" key="5">
    <source>
        <dbReference type="EMBL" id="KAG6608619.1"/>
    </source>
</evidence>
<dbReference type="PANTHER" id="PTHR21568">
    <property type="entry name" value="TRNA PSEUDOURIDINE SYNTHASE PUS10"/>
    <property type="match status" value="1"/>
</dbReference>
<dbReference type="EC" id="5.4.99.25" evidence="1"/>